<accession>A0AAU6PXU3</accession>
<protein>
    <submittedName>
        <fullName evidence="1">Uncharacterized protein</fullName>
    </submittedName>
</protein>
<name>A0AAU6PXU3_9CAUD</name>
<evidence type="ECO:0000313" key="1">
    <source>
        <dbReference type="EMBL" id="WYD65272.1"/>
    </source>
</evidence>
<sequence>MRDIRVNSSWNQETEISVIKVPFGKMRKRVHLDLSPDSQVDVAGMTYTAEQARELAAALIKAAEEVEAEVDE</sequence>
<organism evidence="1">
    <name type="scientific">Escherichia phage ETEP102</name>
    <dbReference type="NCBI Taxonomy" id="3117680"/>
    <lineage>
        <taxon>Viruses</taxon>
        <taxon>Duplodnaviria</taxon>
        <taxon>Heunggongvirae</taxon>
        <taxon>Uroviricota</taxon>
        <taxon>Caudoviricetes</taxon>
    </lineage>
</organism>
<reference evidence="1" key="1">
    <citation type="submission" date="2023-12" db="EMBL/GenBank/DDBJ databases">
        <title>Determinants of phage host range in porcine enterotoxigenic Escherichia coli.</title>
        <authorList>
            <person name="Gambino M."/>
            <person name="Broensted L."/>
        </authorList>
    </citation>
    <scope>NUCLEOTIDE SEQUENCE</scope>
</reference>
<dbReference type="EMBL" id="OR979723">
    <property type="protein sequence ID" value="WYD65272.1"/>
    <property type="molecule type" value="Genomic_DNA"/>
</dbReference>
<proteinExistence type="predicted"/>
<gene>
    <name evidence="1" type="ORF">ETEP102_07</name>
</gene>